<keyword evidence="4" id="KW-0378">Hydrolase</keyword>
<dbReference type="SMART" id="SM00014">
    <property type="entry name" value="acidPPc"/>
    <property type="match status" value="1"/>
</dbReference>
<evidence type="ECO:0000256" key="6">
    <source>
        <dbReference type="ARBA" id="ARBA00023136"/>
    </source>
</evidence>
<feature type="transmembrane region" description="Helical" evidence="7">
    <location>
        <begin position="30"/>
        <end position="53"/>
    </location>
</feature>
<keyword evidence="2" id="KW-1003">Cell membrane</keyword>
<organism evidence="9 10">
    <name type="scientific">Oceanobacillus piezotolerans</name>
    <dbReference type="NCBI Taxonomy" id="2448030"/>
    <lineage>
        <taxon>Bacteria</taxon>
        <taxon>Bacillati</taxon>
        <taxon>Bacillota</taxon>
        <taxon>Bacilli</taxon>
        <taxon>Bacillales</taxon>
        <taxon>Bacillaceae</taxon>
        <taxon>Oceanobacillus</taxon>
    </lineage>
</organism>
<dbReference type="Proteomes" id="UP000270219">
    <property type="component" value="Unassembled WGS sequence"/>
</dbReference>
<feature type="transmembrane region" description="Helical" evidence="7">
    <location>
        <begin position="155"/>
        <end position="179"/>
    </location>
</feature>
<keyword evidence="3 7" id="KW-0812">Transmembrane</keyword>
<dbReference type="Gene3D" id="1.20.144.10">
    <property type="entry name" value="Phosphatidic acid phosphatase type 2/haloperoxidase"/>
    <property type="match status" value="1"/>
</dbReference>
<dbReference type="InterPro" id="IPR036938">
    <property type="entry name" value="PAP2/HPO_sf"/>
</dbReference>
<accession>A0A498DGU2</accession>
<dbReference type="PANTHER" id="PTHR14969:SF62">
    <property type="entry name" value="DECAPRENYLPHOSPHORYL-5-PHOSPHORIBOSE PHOSPHATASE RV3807C-RELATED"/>
    <property type="match status" value="1"/>
</dbReference>
<comment type="caution">
    <text evidence="9">The sequence shown here is derived from an EMBL/GenBank/DDBJ whole genome shotgun (WGS) entry which is preliminary data.</text>
</comment>
<dbReference type="OrthoDB" id="9789113at2"/>
<evidence type="ECO:0000256" key="1">
    <source>
        <dbReference type="ARBA" id="ARBA00004651"/>
    </source>
</evidence>
<evidence type="ECO:0000256" key="4">
    <source>
        <dbReference type="ARBA" id="ARBA00022801"/>
    </source>
</evidence>
<dbReference type="GO" id="GO:0005886">
    <property type="term" value="C:plasma membrane"/>
    <property type="evidence" value="ECO:0007669"/>
    <property type="project" value="UniProtKB-SubCell"/>
</dbReference>
<evidence type="ECO:0000313" key="9">
    <source>
        <dbReference type="EMBL" id="RLL47709.1"/>
    </source>
</evidence>
<sequence>MKLFTLFYDVDSQLFRFINQFFERKHLNLFFHWITNLGGAVFSISAVLLMMIFSNGTLQLVAVTSAISLTISHLPVAIVKKLFPRRRPYLVLHQIHVTDRLLSDHSFPSGHTTAIFSIIMPFIIFYPFLTLILLPIGFAVGLSRIYLGLHYPSDVLAGCILGSFTGVLSFTFTSNLFLLI</sequence>
<feature type="transmembrane region" description="Helical" evidence="7">
    <location>
        <begin position="59"/>
        <end position="79"/>
    </location>
</feature>
<dbReference type="EMBL" id="RCHR01000001">
    <property type="protein sequence ID" value="RLL47709.1"/>
    <property type="molecule type" value="Genomic_DNA"/>
</dbReference>
<dbReference type="PANTHER" id="PTHR14969">
    <property type="entry name" value="SPHINGOSINE-1-PHOSPHATE PHOSPHOHYDROLASE"/>
    <property type="match status" value="1"/>
</dbReference>
<gene>
    <name evidence="9" type="ORF">D8M04_00015</name>
</gene>
<evidence type="ECO:0000256" key="3">
    <source>
        <dbReference type="ARBA" id="ARBA00022692"/>
    </source>
</evidence>
<dbReference type="AlphaFoldDB" id="A0A498DGU2"/>
<evidence type="ECO:0000259" key="8">
    <source>
        <dbReference type="SMART" id="SM00014"/>
    </source>
</evidence>
<evidence type="ECO:0000313" key="10">
    <source>
        <dbReference type="Proteomes" id="UP000270219"/>
    </source>
</evidence>
<keyword evidence="6 7" id="KW-0472">Membrane</keyword>
<proteinExistence type="predicted"/>
<dbReference type="SUPFAM" id="SSF48317">
    <property type="entry name" value="Acid phosphatase/Vanadium-dependent haloperoxidase"/>
    <property type="match status" value="1"/>
</dbReference>
<keyword evidence="5 7" id="KW-1133">Transmembrane helix</keyword>
<feature type="transmembrane region" description="Helical" evidence="7">
    <location>
        <begin position="115"/>
        <end position="143"/>
    </location>
</feature>
<protein>
    <submittedName>
        <fullName evidence="9">Phosphatase PAP2 family protein</fullName>
    </submittedName>
</protein>
<evidence type="ECO:0000256" key="5">
    <source>
        <dbReference type="ARBA" id="ARBA00022989"/>
    </source>
</evidence>
<name>A0A498DGU2_9BACI</name>
<keyword evidence="10" id="KW-1185">Reference proteome</keyword>
<dbReference type="Pfam" id="PF01569">
    <property type="entry name" value="PAP2"/>
    <property type="match status" value="1"/>
</dbReference>
<feature type="domain" description="Phosphatidic acid phosphatase type 2/haloperoxidase" evidence="8">
    <location>
        <begin position="62"/>
        <end position="170"/>
    </location>
</feature>
<dbReference type="GO" id="GO:0016787">
    <property type="term" value="F:hydrolase activity"/>
    <property type="evidence" value="ECO:0007669"/>
    <property type="project" value="UniProtKB-KW"/>
</dbReference>
<dbReference type="RefSeq" id="WP_121520159.1">
    <property type="nucleotide sequence ID" value="NZ_RCHR01000001.1"/>
</dbReference>
<comment type="subcellular location">
    <subcellularLocation>
        <location evidence="1">Cell membrane</location>
        <topology evidence="1">Multi-pass membrane protein</topology>
    </subcellularLocation>
</comment>
<evidence type="ECO:0000256" key="7">
    <source>
        <dbReference type="SAM" id="Phobius"/>
    </source>
</evidence>
<dbReference type="InterPro" id="IPR000326">
    <property type="entry name" value="PAP2/HPO"/>
</dbReference>
<reference evidence="9 10" key="1">
    <citation type="submission" date="2018-10" db="EMBL/GenBank/DDBJ databases">
        <title>Oceanobacillus sp. YLB-02 draft genome.</title>
        <authorList>
            <person name="Yu L."/>
        </authorList>
    </citation>
    <scope>NUCLEOTIDE SEQUENCE [LARGE SCALE GENOMIC DNA]</scope>
    <source>
        <strain evidence="9 10">YLB-02</strain>
    </source>
</reference>
<evidence type="ECO:0000256" key="2">
    <source>
        <dbReference type="ARBA" id="ARBA00022475"/>
    </source>
</evidence>